<feature type="modified residue" description="Phosphohistidine; by HPr" evidence="1">
    <location>
        <position position="45"/>
    </location>
</feature>
<dbReference type="EMBL" id="FODY01000006">
    <property type="protein sequence ID" value="SEO86035.1"/>
    <property type="molecule type" value="Genomic_DNA"/>
</dbReference>
<dbReference type="PROSITE" id="PS51097">
    <property type="entry name" value="PTS_EIIA_TYPE_5"/>
    <property type="match status" value="1"/>
</dbReference>
<dbReference type="Pfam" id="PF03829">
    <property type="entry name" value="PTSIIA_gutA"/>
    <property type="match status" value="1"/>
</dbReference>
<dbReference type="OrthoDB" id="5113885at2"/>
<dbReference type="Proteomes" id="UP000198847">
    <property type="component" value="Unassembled WGS sequence"/>
</dbReference>
<dbReference type="SUPFAM" id="SSF141530">
    <property type="entry name" value="PTSIIA/GutA-like"/>
    <property type="match status" value="1"/>
</dbReference>
<proteinExistence type="predicted"/>
<sequence>MQEVIYETEVFAIGDMAVQLLNDEKLLVLFGAEAPEFLQEVCYKHNNNSVKKSIANGDIVKIDDKTYRVTSVGDVANQNLLAMGHCTLDFNVKPEADRLPGSIHLIGEQIPALNVGSKITVIRE</sequence>
<dbReference type="PANTHER" id="PTHR40398">
    <property type="entry name" value="PTS SYSTEM GLUCITOL/SORBITOL-SPECIFIC EIIA COMPONENT"/>
    <property type="match status" value="1"/>
</dbReference>
<protein>
    <submittedName>
        <fullName evidence="2">PTS system, glucitol/sorbitol-specific IIA component</fullName>
    </submittedName>
</protein>
<dbReference type="RefSeq" id="WP_091745091.1">
    <property type="nucleotide sequence ID" value="NZ_FODY01000006.1"/>
</dbReference>
<dbReference type="InterPro" id="IPR004716">
    <property type="entry name" value="PTS_IIA_glucitol/sorbitol-sp"/>
</dbReference>
<dbReference type="GO" id="GO:0008982">
    <property type="term" value="F:protein-N(PI)-phosphohistidine-sugar phosphotransferase activity"/>
    <property type="evidence" value="ECO:0007669"/>
    <property type="project" value="InterPro"/>
</dbReference>
<organism evidence="2 3">
    <name type="scientific">Propionispora vibrioides</name>
    <dbReference type="NCBI Taxonomy" id="112903"/>
    <lineage>
        <taxon>Bacteria</taxon>
        <taxon>Bacillati</taxon>
        <taxon>Bacillota</taxon>
        <taxon>Negativicutes</taxon>
        <taxon>Selenomonadales</taxon>
        <taxon>Sporomusaceae</taxon>
        <taxon>Propionispora</taxon>
    </lineage>
</organism>
<gene>
    <name evidence="2" type="ORF">SAMN04490178_10628</name>
</gene>
<evidence type="ECO:0000256" key="1">
    <source>
        <dbReference type="PROSITE-ProRule" id="PRU00420"/>
    </source>
</evidence>
<name>A0A1H8T5F0_9FIRM</name>
<keyword evidence="3" id="KW-1185">Reference proteome</keyword>
<dbReference type="Gene3D" id="2.40.33.40">
    <property type="entry name" value="Phosphotransferase system, glucitol/sorbitol-specific IIA component"/>
    <property type="match status" value="1"/>
</dbReference>
<evidence type="ECO:0000313" key="3">
    <source>
        <dbReference type="Proteomes" id="UP000198847"/>
    </source>
</evidence>
<accession>A0A1H8T5F0</accession>
<evidence type="ECO:0000313" key="2">
    <source>
        <dbReference type="EMBL" id="SEO86035.1"/>
    </source>
</evidence>
<dbReference type="GO" id="GO:0009401">
    <property type="term" value="P:phosphoenolpyruvate-dependent sugar phosphotransferase system"/>
    <property type="evidence" value="ECO:0007669"/>
    <property type="project" value="InterPro"/>
</dbReference>
<dbReference type="InterPro" id="IPR036665">
    <property type="entry name" value="PTS_IIA_glucitol/sorbitol_sf"/>
</dbReference>
<reference evidence="2 3" key="1">
    <citation type="submission" date="2016-10" db="EMBL/GenBank/DDBJ databases">
        <authorList>
            <person name="de Groot N.N."/>
        </authorList>
    </citation>
    <scope>NUCLEOTIDE SEQUENCE [LARGE SCALE GENOMIC DNA]</scope>
    <source>
        <strain evidence="2 3">DSM 13305</strain>
    </source>
</reference>
<dbReference type="PANTHER" id="PTHR40398:SF1">
    <property type="entry name" value="PTS SYSTEM GLUCITOL_SORBITOL-SPECIFIC EIIA COMPONENT"/>
    <property type="match status" value="1"/>
</dbReference>
<dbReference type="GO" id="GO:0016301">
    <property type="term" value="F:kinase activity"/>
    <property type="evidence" value="ECO:0007669"/>
    <property type="project" value="TreeGrafter"/>
</dbReference>
<dbReference type="GO" id="GO:0005737">
    <property type="term" value="C:cytoplasm"/>
    <property type="evidence" value="ECO:0007669"/>
    <property type="project" value="InterPro"/>
</dbReference>
<dbReference type="AlphaFoldDB" id="A0A1H8T5F0"/>
<dbReference type="STRING" id="112903.SAMN04490178_10628"/>